<dbReference type="InterPro" id="IPR052042">
    <property type="entry name" value="Tail_sheath_structural"/>
</dbReference>
<evidence type="ECO:0000256" key="1">
    <source>
        <dbReference type="ARBA" id="ARBA00008005"/>
    </source>
</evidence>
<evidence type="ECO:0000313" key="4">
    <source>
        <dbReference type="Proteomes" id="UP000283616"/>
    </source>
</evidence>
<reference evidence="3 4" key="1">
    <citation type="submission" date="2018-08" db="EMBL/GenBank/DDBJ databases">
        <title>A genome reference for cultivated species of the human gut microbiota.</title>
        <authorList>
            <person name="Zou Y."/>
            <person name="Xue W."/>
            <person name="Luo G."/>
        </authorList>
    </citation>
    <scope>NUCLEOTIDE SEQUENCE [LARGE SCALE GENOMIC DNA]</scope>
    <source>
        <strain evidence="3 4">AF37-12</strain>
    </source>
</reference>
<feature type="domain" description="Tail sheath protein C-terminal" evidence="2">
    <location>
        <begin position="388"/>
        <end position="494"/>
    </location>
</feature>
<dbReference type="PANTHER" id="PTHR35861">
    <property type="match status" value="1"/>
</dbReference>
<dbReference type="EMBL" id="QROV01000008">
    <property type="protein sequence ID" value="RHL60520.1"/>
    <property type="molecule type" value="Genomic_DNA"/>
</dbReference>
<sequence length="499" mass="55286">MGEYKTPGVYIKEKNAFGNSVVEVETAVPVFIGYTEKALNDTEDLTGKPWKITSMTEFIQYFGGMHIPKYTIAFKTGSEEPAPSAKSFSVKASSGSEFSIAVENDYTLYLHMLFFFANGGGPCYIVSVGNYETELKAADFETAFAPLEKEAEPTMIVIPEAVNLADADCYALQQKMVEHCNKMMSRISILDVFIDKYPANPAVKVDYVDKFRNGFSTNFPSYAAAYYPYLNTSVLSDTDITDSMIVLKDNVTDFIMHIGWEEAMIASFTAAFLKEGSSGEMTKDINQALLQNSVVYQQLIKAVKYDLNLLSPSAAIAGVYCSVDNSRGVWKAPANVTINSVVKPSATINDYEQEELNVPITGKAVNAIRTFPGEGIKVWGARTLDGNSQDWRYVNVRRTMIYLEQSVKNAARAYVFEPNDAGTWINMKCMIDNFLRSVWKRGGLAGATPEDAFEVHVGLGDTMTAEDILEGTMRITVLVAVSRPAEFIEITFQQQMQKS</sequence>
<evidence type="ECO:0000313" key="3">
    <source>
        <dbReference type="EMBL" id="RHL60520.1"/>
    </source>
</evidence>
<dbReference type="RefSeq" id="WP_074859423.1">
    <property type="nucleotide sequence ID" value="NZ_CP134820.1"/>
</dbReference>
<protein>
    <submittedName>
        <fullName evidence="3">Phage tail sheath family protein</fullName>
    </submittedName>
</protein>
<dbReference type="PANTHER" id="PTHR35861:SF1">
    <property type="entry name" value="PHAGE TAIL SHEATH PROTEIN"/>
    <property type="match status" value="1"/>
</dbReference>
<comment type="caution">
    <text evidence="3">The sequence shown here is derived from an EMBL/GenBank/DDBJ whole genome shotgun (WGS) entry which is preliminary data.</text>
</comment>
<evidence type="ECO:0000259" key="2">
    <source>
        <dbReference type="Pfam" id="PF17482"/>
    </source>
</evidence>
<gene>
    <name evidence="3" type="ORF">DW011_08690</name>
</gene>
<comment type="similarity">
    <text evidence="1">Belongs to the myoviridae tail sheath protein family.</text>
</comment>
<name>A0A1H7WAL4_BACT4</name>
<dbReference type="AlphaFoldDB" id="A0A1H7WAL4"/>
<proteinExistence type="inferred from homology"/>
<accession>A0A1H7WAL4</accession>
<dbReference type="InterPro" id="IPR020287">
    <property type="entry name" value="Tail_sheath_C"/>
</dbReference>
<dbReference type="Gene3D" id="3.40.50.11780">
    <property type="match status" value="1"/>
</dbReference>
<dbReference type="Pfam" id="PF17482">
    <property type="entry name" value="Phage_sheath_1C"/>
    <property type="match status" value="1"/>
</dbReference>
<organism evidence="3 4">
    <name type="scientific">Bacteroides thetaiotaomicron</name>
    <dbReference type="NCBI Taxonomy" id="818"/>
    <lineage>
        <taxon>Bacteria</taxon>
        <taxon>Pseudomonadati</taxon>
        <taxon>Bacteroidota</taxon>
        <taxon>Bacteroidia</taxon>
        <taxon>Bacteroidales</taxon>
        <taxon>Bacteroidaceae</taxon>
        <taxon>Bacteroides</taxon>
    </lineage>
</organism>
<dbReference type="Proteomes" id="UP000283616">
    <property type="component" value="Unassembled WGS sequence"/>
</dbReference>